<gene>
    <name evidence="6" type="ORF">Tci_014311</name>
</gene>
<evidence type="ECO:0000256" key="1">
    <source>
        <dbReference type="ARBA" id="ARBA00022750"/>
    </source>
</evidence>
<feature type="compositionally biased region" description="Polar residues" evidence="3">
    <location>
        <begin position="496"/>
        <end position="505"/>
    </location>
</feature>
<sequence length="1353" mass="154939">MQDVTVVKNSLTAELTTYKEQVELYERLARFELIEREQKVNEQLRIVITDRNFKEETLKRELHSVKLQLASTINHNKLMKQLTPEQIFWSQDLIKMKTEALKEQTTSSRPIKALTVYPPNTPATLIPRVLPMKSQVKIHIFTLIQLLLEFDKTCKKRSTPTGLTEGERGFEQTKECYLKEVIPFFKTLKEHFEGIQKALTKEIKEIKDVFEELEAKVAQNAVDRKYDEIERKNILIVNDNLIAECLSKEVFYDATNSKLNVDRFTEMHVAKTIVEAHCLELEAELSNLHSFGNNPLKPDKDTPDFDSVFVIGKMQASLQGKENVIKQLQKQISHLQETRSEADRTLNFRALDSQITQLTEKVIVLQAQNDLFRAENAKIMQQYKELYDSIKITYAKHIEQVTALTTKNVNLKAQILNNVNSVSKDHVKPTVIAPGKYVIDVEPLPSRLRHNREAHLNYLRHLKEIVKTIREIVEEAKVVRPLDSSIVSACRVNRCTDASRSQPKSNTKKNRISPAKGVNKINVEAHPRTNKSHLRTSNRVDSSSRRCSKHMMGDHSRLMNFVKKFIETVRFKNDHFGAIMGYGDYVIGDSVIFRVYYVEGLGHNLFSVRQFCDSDLEVAFRKHSCYVQDTNEAVATACYTQNRSLIHTHHNKTSYELVHNKKPGLTFFRVYGAFCYLTNDSEDLGKLQPTTDIGIFVGYAPSRKGPTPILLTPGQIIQVPVNSAGTPSSTTIDHDAPSPSISPSSSALQSPSLHQGIVAESTLMEDNHVAPVDNNTFINVFSPKPSSDASSSRDLVAKGYRQEEGIDFEESFAPVDRIKAIRIFIANAASKNMTIYQMDVKTSFLNGELKEEVYVSQPEVFVDPDHPTHVYRLKKALYGLKQAPWAWCDTLSRFLLDNKFSKGAVDPTLFSRKTGKHIFLVQIYIDDIIFASTDPKACDIFSNEMSSKVQLSMMGKNKLRMDSYDPVDTPMMDRLKLDEDPLGIPVDHTRFHSMVGSLMYLTTSRPDLVFVVCMCARGTINWGLWYPKDTAMALTAYADADYAGCQDIRRNYSFVFNNISLYCDNRSAIALCCNNVQHFRRLFLRTERALIDVYGKELTIHVDDEAITFKVGQTSKYSYNDAESINRVDVIDVAAIEKRFGGNTETKKVQKTLLKQQFKNFSGSSSEVLKSMNQKSSTHLLLAQNLPPKDKKILTTAVNLWTRHLVIRQRVEDFQLGIKSYQTQLNLTKPSWDATGFEYKHDYTVINSPRAVTFRDKYGVLMIMRFNEIYKFSDGTLHQIDEALDYRVKEFKVNRMNPGLNIRFWTRKDVDRSKEFMFVIEKRLKTRRIFRNLESFVGGRVRDGDYRLLKSTE</sequence>
<feature type="compositionally biased region" description="Low complexity" evidence="3">
    <location>
        <begin position="737"/>
        <end position="749"/>
    </location>
</feature>
<feature type="domain" description="Reverse transcriptase Ty1/copia-type" evidence="4">
    <location>
        <begin position="794"/>
        <end position="957"/>
    </location>
</feature>
<keyword evidence="1" id="KW-0064">Aspartyl protease</keyword>
<name>A0A6L2JZ88_TANCI</name>
<feature type="region of interest" description="Disordered" evidence="3">
    <location>
        <begin position="496"/>
        <end position="550"/>
    </location>
</feature>
<dbReference type="GO" id="GO:0004190">
    <property type="term" value="F:aspartic-type endopeptidase activity"/>
    <property type="evidence" value="ECO:0007669"/>
    <property type="project" value="UniProtKB-KW"/>
</dbReference>
<evidence type="ECO:0000256" key="2">
    <source>
        <dbReference type="SAM" id="Coils"/>
    </source>
</evidence>
<keyword evidence="1" id="KW-0378">Hydrolase</keyword>
<dbReference type="InterPro" id="IPR013103">
    <property type="entry name" value="RVT_2"/>
</dbReference>
<evidence type="ECO:0000256" key="3">
    <source>
        <dbReference type="SAM" id="MobiDB-lite"/>
    </source>
</evidence>
<keyword evidence="2" id="KW-0175">Coiled coil</keyword>
<evidence type="ECO:0000259" key="4">
    <source>
        <dbReference type="Pfam" id="PF07727"/>
    </source>
</evidence>
<keyword evidence="1" id="KW-0645">Protease</keyword>
<dbReference type="Pfam" id="PF07727">
    <property type="entry name" value="RVT_2"/>
    <property type="match status" value="1"/>
</dbReference>
<dbReference type="Pfam" id="PF22936">
    <property type="entry name" value="Pol_BBD"/>
    <property type="match status" value="1"/>
</dbReference>
<feature type="domain" description="Retrovirus-related Pol polyprotein from transposon TNT 1-94-like beta-barrel" evidence="5">
    <location>
        <begin position="547"/>
        <end position="613"/>
    </location>
</feature>
<dbReference type="InterPro" id="IPR054722">
    <property type="entry name" value="PolX-like_BBD"/>
</dbReference>
<protein>
    <submittedName>
        <fullName evidence="6">Uncharacterized protein</fullName>
    </submittedName>
</protein>
<proteinExistence type="predicted"/>
<accession>A0A6L2JZ88</accession>
<dbReference type="EMBL" id="BKCJ010001555">
    <property type="protein sequence ID" value="GEU42333.1"/>
    <property type="molecule type" value="Genomic_DNA"/>
</dbReference>
<dbReference type="SUPFAM" id="SSF56672">
    <property type="entry name" value="DNA/RNA polymerases"/>
    <property type="match status" value="1"/>
</dbReference>
<feature type="coiled-coil region" evidence="2">
    <location>
        <begin position="311"/>
        <end position="345"/>
    </location>
</feature>
<evidence type="ECO:0000259" key="5">
    <source>
        <dbReference type="Pfam" id="PF22936"/>
    </source>
</evidence>
<dbReference type="PANTHER" id="PTHR11439:SF483">
    <property type="entry name" value="PEPTIDE SYNTHASE GLIP-LIKE, PUTATIVE (AFU_ORTHOLOGUE AFUA_3G12920)-RELATED"/>
    <property type="match status" value="1"/>
</dbReference>
<evidence type="ECO:0000313" key="6">
    <source>
        <dbReference type="EMBL" id="GEU42333.1"/>
    </source>
</evidence>
<reference evidence="6" key="1">
    <citation type="journal article" date="2019" name="Sci. Rep.">
        <title>Draft genome of Tanacetum cinerariifolium, the natural source of mosquito coil.</title>
        <authorList>
            <person name="Yamashiro T."/>
            <person name="Shiraishi A."/>
            <person name="Satake H."/>
            <person name="Nakayama K."/>
        </authorList>
    </citation>
    <scope>NUCLEOTIDE SEQUENCE</scope>
</reference>
<comment type="caution">
    <text evidence="6">The sequence shown here is derived from an EMBL/GenBank/DDBJ whole genome shotgun (WGS) entry which is preliminary data.</text>
</comment>
<organism evidence="6">
    <name type="scientific">Tanacetum cinerariifolium</name>
    <name type="common">Dalmatian daisy</name>
    <name type="synonym">Chrysanthemum cinerariifolium</name>
    <dbReference type="NCBI Taxonomy" id="118510"/>
    <lineage>
        <taxon>Eukaryota</taxon>
        <taxon>Viridiplantae</taxon>
        <taxon>Streptophyta</taxon>
        <taxon>Embryophyta</taxon>
        <taxon>Tracheophyta</taxon>
        <taxon>Spermatophyta</taxon>
        <taxon>Magnoliopsida</taxon>
        <taxon>eudicotyledons</taxon>
        <taxon>Gunneridae</taxon>
        <taxon>Pentapetalae</taxon>
        <taxon>asterids</taxon>
        <taxon>campanulids</taxon>
        <taxon>Asterales</taxon>
        <taxon>Asteraceae</taxon>
        <taxon>Asteroideae</taxon>
        <taxon>Anthemideae</taxon>
        <taxon>Anthemidinae</taxon>
        <taxon>Tanacetum</taxon>
    </lineage>
</organism>
<dbReference type="PANTHER" id="PTHR11439">
    <property type="entry name" value="GAG-POL-RELATED RETROTRANSPOSON"/>
    <property type="match status" value="1"/>
</dbReference>
<dbReference type="InterPro" id="IPR043502">
    <property type="entry name" value="DNA/RNA_pol_sf"/>
</dbReference>
<feature type="region of interest" description="Disordered" evidence="3">
    <location>
        <begin position="723"/>
        <end position="749"/>
    </location>
</feature>